<dbReference type="AlphaFoldDB" id="A0A5S6R5N6"/>
<dbReference type="WBParaSite" id="TMUE_3000014916.1">
    <property type="protein sequence ID" value="TMUE_3000014916.1"/>
    <property type="gene ID" value="WBGene00294477"/>
</dbReference>
<evidence type="ECO:0000313" key="2">
    <source>
        <dbReference type="WBParaSite" id="TMUE_3000014916.1"/>
    </source>
</evidence>
<sequence>MDKDNASIGSWSDVQAPMTADTFRWSAAGFNESWFDFFRTETVAAHGHERTPPTSKNTDSHLLEVPLRTMANSGNAASGCAVPREKSFEIITSDNELEFCGGISPEENPEAIKRVSV</sequence>
<name>A0A5S6R5N6_TRIMR</name>
<accession>A0A5S6R5N6</accession>
<reference evidence="2" key="1">
    <citation type="submission" date="2019-12" db="UniProtKB">
        <authorList>
            <consortium name="WormBaseParasite"/>
        </authorList>
    </citation>
    <scope>IDENTIFICATION</scope>
</reference>
<protein>
    <submittedName>
        <fullName evidence="2">Ataxin-2 C-terminal domain-containing protein</fullName>
    </submittedName>
</protein>
<keyword evidence="1" id="KW-1185">Reference proteome</keyword>
<proteinExistence type="predicted"/>
<dbReference type="Proteomes" id="UP000046395">
    <property type="component" value="Unassembled WGS sequence"/>
</dbReference>
<organism evidence="1 2">
    <name type="scientific">Trichuris muris</name>
    <name type="common">Mouse whipworm</name>
    <dbReference type="NCBI Taxonomy" id="70415"/>
    <lineage>
        <taxon>Eukaryota</taxon>
        <taxon>Metazoa</taxon>
        <taxon>Ecdysozoa</taxon>
        <taxon>Nematoda</taxon>
        <taxon>Enoplea</taxon>
        <taxon>Dorylaimia</taxon>
        <taxon>Trichinellida</taxon>
        <taxon>Trichuridae</taxon>
        <taxon>Trichuris</taxon>
    </lineage>
</organism>
<evidence type="ECO:0000313" key="1">
    <source>
        <dbReference type="Proteomes" id="UP000046395"/>
    </source>
</evidence>